<evidence type="ECO:0000313" key="7">
    <source>
        <dbReference type="EMBL" id="MFC7435425.1"/>
    </source>
</evidence>
<dbReference type="PANTHER" id="PTHR11814">
    <property type="entry name" value="SULFATE TRANSPORTER"/>
    <property type="match status" value="1"/>
</dbReference>
<dbReference type="RefSeq" id="WP_382258084.1">
    <property type="nucleotide sequence ID" value="NZ_JBHTBX010000008.1"/>
</dbReference>
<dbReference type="Gene3D" id="3.30.750.24">
    <property type="entry name" value="STAS domain"/>
    <property type="match status" value="1"/>
</dbReference>
<keyword evidence="3 5" id="KW-1133">Transmembrane helix</keyword>
<feature type="transmembrane region" description="Helical" evidence="5">
    <location>
        <begin position="257"/>
        <end position="287"/>
    </location>
</feature>
<evidence type="ECO:0000256" key="4">
    <source>
        <dbReference type="ARBA" id="ARBA00023136"/>
    </source>
</evidence>
<organism evidence="7 8">
    <name type="scientific">Hydrogenophaga bisanensis</name>
    <dbReference type="NCBI Taxonomy" id="439611"/>
    <lineage>
        <taxon>Bacteria</taxon>
        <taxon>Pseudomonadati</taxon>
        <taxon>Pseudomonadota</taxon>
        <taxon>Betaproteobacteria</taxon>
        <taxon>Burkholderiales</taxon>
        <taxon>Comamonadaceae</taxon>
        <taxon>Hydrogenophaga</taxon>
    </lineage>
</organism>
<feature type="transmembrane region" description="Helical" evidence="5">
    <location>
        <begin position="308"/>
        <end position="329"/>
    </location>
</feature>
<dbReference type="Pfam" id="PF00916">
    <property type="entry name" value="Sulfate_transp"/>
    <property type="match status" value="1"/>
</dbReference>
<feature type="transmembrane region" description="Helical" evidence="5">
    <location>
        <begin position="130"/>
        <end position="153"/>
    </location>
</feature>
<feature type="transmembrane region" description="Helical" evidence="5">
    <location>
        <begin position="407"/>
        <end position="432"/>
    </location>
</feature>
<reference evidence="8" key="1">
    <citation type="journal article" date="2019" name="Int. J. Syst. Evol. Microbiol.">
        <title>The Global Catalogue of Microorganisms (GCM) 10K type strain sequencing project: providing services to taxonomists for standard genome sequencing and annotation.</title>
        <authorList>
            <consortium name="The Broad Institute Genomics Platform"/>
            <consortium name="The Broad Institute Genome Sequencing Center for Infectious Disease"/>
            <person name="Wu L."/>
            <person name="Ma J."/>
        </authorList>
    </citation>
    <scope>NUCLEOTIDE SEQUENCE [LARGE SCALE GENOMIC DNA]</scope>
    <source>
        <strain evidence="8">CCUG 54518</strain>
    </source>
</reference>
<dbReference type="InterPro" id="IPR001902">
    <property type="entry name" value="SLC26A/SulP_fam"/>
</dbReference>
<comment type="caution">
    <text evidence="7">The sequence shown here is derived from an EMBL/GenBank/DDBJ whole genome shotgun (WGS) entry which is preliminary data.</text>
</comment>
<name>A0ABW2RBG9_9BURK</name>
<evidence type="ECO:0000256" key="1">
    <source>
        <dbReference type="ARBA" id="ARBA00004141"/>
    </source>
</evidence>
<dbReference type="InterPro" id="IPR011547">
    <property type="entry name" value="SLC26A/SulP_dom"/>
</dbReference>
<feature type="transmembrane region" description="Helical" evidence="5">
    <location>
        <begin position="370"/>
        <end position="387"/>
    </location>
</feature>
<keyword evidence="2 5" id="KW-0812">Transmembrane</keyword>
<feature type="transmembrane region" description="Helical" evidence="5">
    <location>
        <begin position="42"/>
        <end position="68"/>
    </location>
</feature>
<feature type="transmembrane region" description="Helical" evidence="5">
    <location>
        <begin position="218"/>
        <end position="237"/>
    </location>
</feature>
<evidence type="ECO:0000313" key="8">
    <source>
        <dbReference type="Proteomes" id="UP001596495"/>
    </source>
</evidence>
<feature type="domain" description="STAS" evidence="6">
    <location>
        <begin position="458"/>
        <end position="571"/>
    </location>
</feature>
<dbReference type="SUPFAM" id="SSF52091">
    <property type="entry name" value="SpoIIaa-like"/>
    <property type="match status" value="1"/>
</dbReference>
<dbReference type="PROSITE" id="PS50801">
    <property type="entry name" value="STAS"/>
    <property type="match status" value="1"/>
</dbReference>
<dbReference type="InterPro" id="IPR002645">
    <property type="entry name" value="STAS_dom"/>
</dbReference>
<keyword evidence="4 5" id="KW-0472">Membrane</keyword>
<feature type="transmembrane region" description="Helical" evidence="5">
    <location>
        <begin position="102"/>
        <end position="123"/>
    </location>
</feature>
<evidence type="ECO:0000256" key="2">
    <source>
        <dbReference type="ARBA" id="ARBA00022692"/>
    </source>
</evidence>
<accession>A0ABW2RBG9</accession>
<dbReference type="Proteomes" id="UP001596495">
    <property type="component" value="Unassembled WGS sequence"/>
</dbReference>
<dbReference type="EMBL" id="JBHTBX010000008">
    <property type="protein sequence ID" value="MFC7435425.1"/>
    <property type="molecule type" value="Genomic_DNA"/>
</dbReference>
<dbReference type="InterPro" id="IPR036513">
    <property type="entry name" value="STAS_dom_sf"/>
</dbReference>
<feature type="transmembrane region" description="Helical" evidence="5">
    <location>
        <begin position="341"/>
        <end position="363"/>
    </location>
</feature>
<dbReference type="Pfam" id="PF01740">
    <property type="entry name" value="STAS"/>
    <property type="match status" value="1"/>
</dbReference>
<protein>
    <submittedName>
        <fullName evidence="7">SulP family inorganic anion transporter</fullName>
    </submittedName>
</protein>
<dbReference type="CDD" id="cd07042">
    <property type="entry name" value="STAS_SulP_like_sulfate_transporter"/>
    <property type="match status" value="1"/>
</dbReference>
<comment type="subcellular location">
    <subcellularLocation>
        <location evidence="1">Membrane</location>
        <topology evidence="1">Multi-pass membrane protein</topology>
    </subcellularLocation>
</comment>
<evidence type="ECO:0000256" key="3">
    <source>
        <dbReference type="ARBA" id="ARBA00022989"/>
    </source>
</evidence>
<keyword evidence="8" id="KW-1185">Reference proteome</keyword>
<evidence type="ECO:0000259" key="6">
    <source>
        <dbReference type="PROSITE" id="PS50801"/>
    </source>
</evidence>
<feature type="transmembrane region" description="Helical" evidence="5">
    <location>
        <begin position="180"/>
        <end position="197"/>
    </location>
</feature>
<evidence type="ECO:0000256" key="5">
    <source>
        <dbReference type="SAM" id="Phobius"/>
    </source>
</evidence>
<gene>
    <name evidence="7" type="ORF">ACFQNJ_13005</name>
</gene>
<sequence length="579" mass="61428">MPPRLLDWFPILRWSGSYGRQHAAGDATAAAVVTLLLIPQSLAYALLAGMPAVTGLYASMLPLVIYALMGSSPVLAAGPAALRSIMSLAAVGGVVATGSADFIAASLLLAVLVGAMLLVMGLLRMGFIAGFLSAPVLSGFVTASGLLIVMSQLPHLLGTPLRSENLWVFVQSLWWQRGEMHGLTGAVGLAALLGLWASRHFLQRLLRRLGLPQGAADLLVKAAPLLILVGFIAIAQTRDWANQGVAVVGTVPQGLPGLALGSLLGASASTLQALLLPALLIAMLTFVEQISIAQTFAARRRERVDSDAEMRAMGAANLAAGLTGAHAVGASFSRSAVLHDAGARTPAAGLLTAVLLGITALFFTPWLHHLPLAVLAATILMALGSLLDFGSFGRTWRYSRADFAAQALTFAVTLLVDLVSGLMVGVIASLALHIWRSSRPHIAVVGNVPGTEHYRNVLRHEVLTHPHILGLRVDESLFFANARYLEDRIGAELASRPDVRHVVLQCTAVNEIDASALESLRSIHQRLQETGVQLHLSEVKGPVMDRLKRSDFLEQLSGRVFLTHHQAVQSLLEETPPHA</sequence>
<dbReference type="NCBIfam" id="TIGR00815">
    <property type="entry name" value="sulP"/>
    <property type="match status" value="1"/>
</dbReference>
<proteinExistence type="predicted"/>